<dbReference type="Proteomes" id="UP000186143">
    <property type="component" value="Unassembled WGS sequence"/>
</dbReference>
<feature type="binding site" evidence="6">
    <location>
        <position position="207"/>
    </location>
    <ligand>
        <name>molybdate</name>
        <dbReference type="ChEBI" id="CHEBI:36264"/>
    </ligand>
</feature>
<dbReference type="PANTHER" id="PTHR30632:SF17">
    <property type="entry name" value="MOLYBDATE-BINDING PROTEIN MODA"/>
    <property type="match status" value="1"/>
</dbReference>
<evidence type="ECO:0000256" key="3">
    <source>
        <dbReference type="ARBA" id="ARBA00022723"/>
    </source>
</evidence>
<dbReference type="GO" id="GO:0046872">
    <property type="term" value="F:metal ion binding"/>
    <property type="evidence" value="ECO:0007669"/>
    <property type="project" value="UniProtKB-KW"/>
</dbReference>
<feature type="binding site" evidence="6">
    <location>
        <position position="189"/>
    </location>
    <ligand>
        <name>molybdate</name>
        <dbReference type="ChEBI" id="CHEBI:36264"/>
    </ligand>
</feature>
<feature type="binding site" evidence="6">
    <location>
        <position position="77"/>
    </location>
    <ligand>
        <name>molybdate</name>
        <dbReference type="ChEBI" id="CHEBI:36264"/>
    </ligand>
</feature>
<dbReference type="InterPro" id="IPR050682">
    <property type="entry name" value="ModA/WtpA"/>
</dbReference>
<dbReference type="InterPro" id="IPR005950">
    <property type="entry name" value="ModA"/>
</dbReference>
<comment type="similarity">
    <text evidence="1">Belongs to the bacterial solute-binding protein ModA family.</text>
</comment>
<dbReference type="NCBIfam" id="NF007958">
    <property type="entry name" value="PRK10677.1"/>
    <property type="match status" value="1"/>
</dbReference>
<evidence type="ECO:0000256" key="5">
    <source>
        <dbReference type="ARBA" id="ARBA00062515"/>
    </source>
</evidence>
<dbReference type="GO" id="GO:0030288">
    <property type="term" value="C:outer membrane-bounded periplasmic space"/>
    <property type="evidence" value="ECO:0007669"/>
    <property type="project" value="TreeGrafter"/>
</dbReference>
<evidence type="ECO:0000256" key="2">
    <source>
        <dbReference type="ARBA" id="ARBA00022505"/>
    </source>
</evidence>
<organism evidence="7 8">
    <name type="scientific">Xaviernesmea rhizosphaerae</name>
    <dbReference type="NCBI Taxonomy" id="1672749"/>
    <lineage>
        <taxon>Bacteria</taxon>
        <taxon>Pseudomonadati</taxon>
        <taxon>Pseudomonadota</taxon>
        <taxon>Alphaproteobacteria</taxon>
        <taxon>Hyphomicrobiales</taxon>
        <taxon>Rhizobiaceae</taxon>
        <taxon>Rhizobium/Agrobacterium group</taxon>
        <taxon>Xaviernesmea</taxon>
    </lineage>
</organism>
<dbReference type="OrthoDB" id="9785015at2"/>
<evidence type="ECO:0000313" key="8">
    <source>
        <dbReference type="Proteomes" id="UP000186143"/>
    </source>
</evidence>
<dbReference type="STRING" id="1672749.BJF92_16190"/>
<dbReference type="FunFam" id="3.40.190.10:FF:000035">
    <property type="entry name" value="Molybdate ABC transporter substrate-binding protein"/>
    <property type="match status" value="1"/>
</dbReference>
<protein>
    <submittedName>
        <fullName evidence="7">Molybdate ABC transporter substrate-binding protein</fullName>
    </submittedName>
</protein>
<dbReference type="GO" id="GO:0030973">
    <property type="term" value="F:molybdate ion binding"/>
    <property type="evidence" value="ECO:0007669"/>
    <property type="project" value="TreeGrafter"/>
</dbReference>
<dbReference type="PANTHER" id="PTHR30632">
    <property type="entry name" value="MOLYBDATE-BINDING PERIPLASMIC PROTEIN"/>
    <property type="match status" value="1"/>
</dbReference>
<evidence type="ECO:0000313" key="7">
    <source>
        <dbReference type="EMBL" id="OLP57408.1"/>
    </source>
</evidence>
<dbReference type="Gene3D" id="3.40.190.10">
    <property type="entry name" value="Periplasmic binding protein-like II"/>
    <property type="match status" value="2"/>
</dbReference>
<dbReference type="EMBL" id="MKIO01000018">
    <property type="protein sequence ID" value="OLP57408.1"/>
    <property type="molecule type" value="Genomic_DNA"/>
</dbReference>
<sequence>MQAPLHRQSQPRRRLAGLLAALVLIGGVLAALAPDAARAEAPVTVFAAASLKTALDAVNQAFTAETGKPATASYAASSALAKQIEAGAPADLFISADEDWMNDVAGKKLIRAETRTDLLGNRLVLVSAKAEGAPVEIGRDFDLKGKLGEGRLAMGAVESVPAGKYGKAALEHLGLWDGVKDRVAGAENVRAALLLVSRGEAPFGIVYETDAAADKGVHLAGLFPAGSHPPIVYPAAILTDSHNPAAADYLAFLRSDKAGAIFKAQGFTLLSR</sequence>
<feature type="binding site" evidence="6">
    <location>
        <position position="162"/>
    </location>
    <ligand>
        <name>molybdate</name>
        <dbReference type="ChEBI" id="CHEBI:36264"/>
    </ligand>
</feature>
<evidence type="ECO:0000256" key="4">
    <source>
        <dbReference type="ARBA" id="ARBA00022729"/>
    </source>
</evidence>
<dbReference type="InterPro" id="IPR006311">
    <property type="entry name" value="TAT_signal"/>
</dbReference>
<name>A0A1Q9APR6_9HYPH</name>
<accession>A0A1Q9APR6</accession>
<keyword evidence="4" id="KW-0732">Signal</keyword>
<proteinExistence type="inferred from homology"/>
<evidence type="ECO:0000256" key="6">
    <source>
        <dbReference type="PIRSR" id="PIRSR004846-1"/>
    </source>
</evidence>
<feature type="binding site" evidence="6">
    <location>
        <position position="50"/>
    </location>
    <ligand>
        <name>molybdate</name>
        <dbReference type="ChEBI" id="CHEBI:36264"/>
    </ligand>
</feature>
<dbReference type="PIRSF" id="PIRSF004846">
    <property type="entry name" value="ModA"/>
    <property type="match status" value="1"/>
</dbReference>
<gene>
    <name evidence="7" type="ORF">BJF92_16190</name>
</gene>
<keyword evidence="3 6" id="KW-0479">Metal-binding</keyword>
<dbReference type="GO" id="GO:1901359">
    <property type="term" value="F:tungstate binding"/>
    <property type="evidence" value="ECO:0007669"/>
    <property type="project" value="UniProtKB-ARBA"/>
</dbReference>
<dbReference type="NCBIfam" id="TIGR01256">
    <property type="entry name" value="modA"/>
    <property type="match status" value="1"/>
</dbReference>
<reference evidence="7 8" key="1">
    <citation type="submission" date="2016-09" db="EMBL/GenBank/DDBJ databases">
        <title>Rhizobium sp. nov., a novel species isolated from the rice rhizosphere.</title>
        <authorList>
            <person name="Zhao J."/>
            <person name="Zhang X."/>
        </authorList>
    </citation>
    <scope>NUCLEOTIDE SEQUENCE [LARGE SCALE GENOMIC DNA]</scope>
    <source>
        <strain evidence="7 8">MH17</strain>
    </source>
</reference>
<keyword evidence="2 6" id="KW-0500">Molybdenum</keyword>
<comment type="caution">
    <text evidence="7">The sequence shown here is derived from an EMBL/GenBank/DDBJ whole genome shotgun (WGS) entry which is preliminary data.</text>
</comment>
<dbReference type="PROSITE" id="PS51318">
    <property type="entry name" value="TAT"/>
    <property type="match status" value="1"/>
</dbReference>
<dbReference type="AlphaFoldDB" id="A0A1Q9APR6"/>
<dbReference type="Pfam" id="PF13531">
    <property type="entry name" value="SBP_bac_11"/>
    <property type="match status" value="1"/>
</dbReference>
<dbReference type="RefSeq" id="WP_075633076.1">
    <property type="nucleotide sequence ID" value="NZ_MKIO01000018.1"/>
</dbReference>
<dbReference type="GO" id="GO:0015689">
    <property type="term" value="P:molybdate ion transport"/>
    <property type="evidence" value="ECO:0007669"/>
    <property type="project" value="InterPro"/>
</dbReference>
<evidence type="ECO:0000256" key="1">
    <source>
        <dbReference type="ARBA" id="ARBA00009175"/>
    </source>
</evidence>
<dbReference type="SUPFAM" id="SSF53850">
    <property type="entry name" value="Periplasmic binding protein-like II"/>
    <property type="match status" value="1"/>
</dbReference>
<comment type="subunit">
    <text evidence="5">The complex is composed of two ATP-binding proteins (ModC), two transmembrane proteins (ModB) and a solute-binding protein (ModA).</text>
</comment>